<dbReference type="InterPro" id="IPR007568">
    <property type="entry name" value="RTA1"/>
</dbReference>
<evidence type="ECO:0000256" key="3">
    <source>
        <dbReference type="ARBA" id="ARBA00022989"/>
    </source>
</evidence>
<dbReference type="HOGENOM" id="CLU_033465_3_1_1"/>
<feature type="transmembrane region" description="Helical" evidence="5">
    <location>
        <begin position="32"/>
        <end position="50"/>
    </location>
</feature>
<dbReference type="InParanoid" id="E9E5E9"/>
<evidence type="ECO:0000313" key="6">
    <source>
        <dbReference type="EMBL" id="EFY88832.1"/>
    </source>
</evidence>
<dbReference type="Proteomes" id="UP000002499">
    <property type="component" value="Unassembled WGS sequence"/>
</dbReference>
<accession>E9E5E9</accession>
<feature type="transmembrane region" description="Helical" evidence="5">
    <location>
        <begin position="57"/>
        <end position="74"/>
    </location>
</feature>
<dbReference type="eggNOG" id="ENOG502SN5A">
    <property type="taxonomic scope" value="Eukaryota"/>
</dbReference>
<dbReference type="PANTHER" id="PTHR31465">
    <property type="entry name" value="PROTEIN RTA1-RELATED"/>
    <property type="match status" value="1"/>
</dbReference>
<dbReference type="AlphaFoldDB" id="E9E5E9"/>
<gene>
    <name evidence="6" type="ORF">MAC_05097</name>
</gene>
<dbReference type="OrthoDB" id="3358017at2759"/>
<feature type="transmembrane region" description="Helical" evidence="5">
    <location>
        <begin position="94"/>
        <end position="114"/>
    </location>
</feature>
<evidence type="ECO:0000313" key="7">
    <source>
        <dbReference type="Proteomes" id="UP000002499"/>
    </source>
</evidence>
<sequence length="238" mass="26842">MHQPQSEDGPFGPIVNGTMIVVFYQYRPNREAGYAFMVLFAIATLAHLVYLIRLKAWIFIPFLMGGLAELFGYYGRALSHDRPDKVGPWIQQNLLILVGAPLLTATIYMALGRIITALQAGQYSLIKPRWMTRLYVLIDVACLASQLAGAVMPASGDANLIELSRKIILGGLILQLVALSIFCYITWHVSRSISRREAKEFCKDAGVNWKNHFRTVLLTASFVLVRSLHSCGWLWWHF</sequence>
<dbReference type="GO" id="GO:0016020">
    <property type="term" value="C:membrane"/>
    <property type="evidence" value="ECO:0007669"/>
    <property type="project" value="UniProtKB-SubCell"/>
</dbReference>
<keyword evidence="7" id="KW-1185">Reference proteome</keyword>
<evidence type="ECO:0000256" key="4">
    <source>
        <dbReference type="ARBA" id="ARBA00023136"/>
    </source>
</evidence>
<evidence type="ECO:0000256" key="5">
    <source>
        <dbReference type="SAM" id="Phobius"/>
    </source>
</evidence>
<feature type="transmembrane region" description="Helical" evidence="5">
    <location>
        <begin position="134"/>
        <end position="155"/>
    </location>
</feature>
<name>E9E5E9_METAQ</name>
<dbReference type="EMBL" id="GL698506">
    <property type="protein sequence ID" value="EFY88832.1"/>
    <property type="molecule type" value="Genomic_DNA"/>
</dbReference>
<reference evidence="6 7" key="1">
    <citation type="journal article" date="2011" name="PLoS Genet.">
        <title>Genome sequencing and comparative transcriptomics of the model entomopathogenic fungi Metarhizium anisopliae and M. acridum.</title>
        <authorList>
            <person name="Gao Q."/>
            <person name="Jin K."/>
            <person name="Ying S.H."/>
            <person name="Zhang Y."/>
            <person name="Xiao G."/>
            <person name="Shang Y."/>
            <person name="Duan Z."/>
            <person name="Hu X."/>
            <person name="Xie X.Q."/>
            <person name="Zhou G."/>
            <person name="Peng G."/>
            <person name="Luo Z."/>
            <person name="Huang W."/>
            <person name="Wang B."/>
            <person name="Fang W."/>
            <person name="Wang S."/>
            <person name="Zhong Y."/>
            <person name="Ma L.J."/>
            <person name="St Leger R.J."/>
            <person name="Zhao G.P."/>
            <person name="Pei Y."/>
            <person name="Feng M.G."/>
            <person name="Xia Y."/>
            <person name="Wang C."/>
        </authorList>
    </citation>
    <scope>NUCLEOTIDE SEQUENCE [LARGE SCALE GENOMIC DNA]</scope>
    <source>
        <strain evidence="6 7">CQMa 102</strain>
    </source>
</reference>
<keyword evidence="4 5" id="KW-0472">Membrane</keyword>
<keyword evidence="2 5" id="KW-0812">Transmembrane</keyword>
<dbReference type="Pfam" id="PF04479">
    <property type="entry name" value="RTA1"/>
    <property type="match status" value="1"/>
</dbReference>
<organism evidence="7">
    <name type="scientific">Metarhizium acridum (strain CQMa 102)</name>
    <dbReference type="NCBI Taxonomy" id="655827"/>
    <lineage>
        <taxon>Eukaryota</taxon>
        <taxon>Fungi</taxon>
        <taxon>Dikarya</taxon>
        <taxon>Ascomycota</taxon>
        <taxon>Pezizomycotina</taxon>
        <taxon>Sordariomycetes</taxon>
        <taxon>Hypocreomycetidae</taxon>
        <taxon>Hypocreales</taxon>
        <taxon>Clavicipitaceae</taxon>
        <taxon>Metarhizium</taxon>
    </lineage>
</organism>
<evidence type="ECO:0000256" key="2">
    <source>
        <dbReference type="ARBA" id="ARBA00022692"/>
    </source>
</evidence>
<feature type="transmembrane region" description="Helical" evidence="5">
    <location>
        <begin position="167"/>
        <end position="187"/>
    </location>
</feature>
<keyword evidence="3 5" id="KW-1133">Transmembrane helix</keyword>
<comment type="subcellular location">
    <subcellularLocation>
        <location evidence="1">Membrane</location>
        <topology evidence="1">Multi-pass membrane protein</topology>
    </subcellularLocation>
</comment>
<protein>
    <submittedName>
        <fullName evidence="6">RTA1 domain protein, putative</fullName>
    </submittedName>
</protein>
<dbReference type="PANTHER" id="PTHR31465:SF17">
    <property type="entry name" value="DOMAIN PROTEIN, PUTATIVE (AFU_ORTHOLOGUE AFUA_5G09900)-RELATED"/>
    <property type="match status" value="1"/>
</dbReference>
<evidence type="ECO:0000256" key="1">
    <source>
        <dbReference type="ARBA" id="ARBA00004141"/>
    </source>
</evidence>
<proteinExistence type="predicted"/>